<dbReference type="EMBL" id="BAABHF010000001">
    <property type="protein sequence ID" value="GAA4481313.1"/>
    <property type="molecule type" value="Genomic_DNA"/>
</dbReference>
<proteinExistence type="predicted"/>
<dbReference type="SUPFAM" id="SSF75304">
    <property type="entry name" value="Amidase signature (AS) enzymes"/>
    <property type="match status" value="1"/>
</dbReference>
<evidence type="ECO:0000256" key="1">
    <source>
        <dbReference type="SAM" id="MobiDB-lite"/>
    </source>
</evidence>
<dbReference type="PANTHER" id="PTHR11895:SF176">
    <property type="entry name" value="AMIDASE AMID-RELATED"/>
    <property type="match status" value="1"/>
</dbReference>
<sequence>MPPERHRRRTQRASGPVPRAVGPVSRLPSPAGAGYFARHTVTALAAELRAGRVSPQDLAEQALAEAARLEPELNAFVTLDAAGARAAARRAAEELAAGVDRGPLHGIPVAVKDVVDTAGLRTTMGSRHFADRVPDRDATCVRRLRTAGAVIIGKTATHEFAYGPTGDRAANGATRNPYRPDRMTGGSSSGSAAVVAAGVVPASVGTDTGGSVRIPAALCGVVGLKPSHGAVPLDGVYPVAPSLDTVGPLARTAADCRLLWHVLSGRTATGPGGARRVGWIPPDVIHPAWPQVADTAMRCLAGGGFAVEEVTVPGAAALARAYHTIQSSEVYAVHADRMATAADLYDEEVAERLRGAARVRGWEYVRARDLRERSRDAITALLRGHDLLALPTVPITAPPLGARRTDGVPDVRTALLALTSPWSVLGLPAVSVPAGLVDGLPVGLQLVGPAGGEDLLLAVAQELYDATPETDLSVPSPH</sequence>
<dbReference type="InterPro" id="IPR036928">
    <property type="entry name" value="AS_sf"/>
</dbReference>
<dbReference type="InterPro" id="IPR020556">
    <property type="entry name" value="Amidase_CS"/>
</dbReference>
<comment type="caution">
    <text evidence="3">The sequence shown here is derived from an EMBL/GenBank/DDBJ whole genome shotgun (WGS) entry which is preliminary data.</text>
</comment>
<evidence type="ECO:0000313" key="3">
    <source>
        <dbReference type="EMBL" id="GAA4481313.1"/>
    </source>
</evidence>
<feature type="domain" description="Amidase" evidence="2">
    <location>
        <begin position="58"/>
        <end position="457"/>
    </location>
</feature>
<feature type="compositionally biased region" description="Basic residues" evidence="1">
    <location>
        <begin position="1"/>
        <end position="11"/>
    </location>
</feature>
<dbReference type="Proteomes" id="UP001500503">
    <property type="component" value="Unassembled WGS sequence"/>
</dbReference>
<dbReference type="PANTHER" id="PTHR11895">
    <property type="entry name" value="TRANSAMIDASE"/>
    <property type="match status" value="1"/>
</dbReference>
<protein>
    <submittedName>
        <fullName evidence="3">Amidase</fullName>
    </submittedName>
</protein>
<accession>A0ABP8P6T7</accession>
<evidence type="ECO:0000313" key="4">
    <source>
        <dbReference type="Proteomes" id="UP001500503"/>
    </source>
</evidence>
<dbReference type="InterPro" id="IPR023631">
    <property type="entry name" value="Amidase_dom"/>
</dbReference>
<name>A0ABP8P6T7_9ACTN</name>
<reference evidence="4" key="1">
    <citation type="journal article" date="2019" name="Int. J. Syst. Evol. Microbiol.">
        <title>The Global Catalogue of Microorganisms (GCM) 10K type strain sequencing project: providing services to taxonomists for standard genome sequencing and annotation.</title>
        <authorList>
            <consortium name="The Broad Institute Genomics Platform"/>
            <consortium name="The Broad Institute Genome Sequencing Center for Infectious Disease"/>
            <person name="Wu L."/>
            <person name="Ma J."/>
        </authorList>
    </citation>
    <scope>NUCLEOTIDE SEQUENCE [LARGE SCALE GENOMIC DNA]</scope>
    <source>
        <strain evidence="4">JCM 17933</strain>
    </source>
</reference>
<feature type="region of interest" description="Disordered" evidence="1">
    <location>
        <begin position="1"/>
        <end position="25"/>
    </location>
</feature>
<dbReference type="InterPro" id="IPR000120">
    <property type="entry name" value="Amidase"/>
</dbReference>
<evidence type="ECO:0000259" key="2">
    <source>
        <dbReference type="Pfam" id="PF01425"/>
    </source>
</evidence>
<organism evidence="3 4">
    <name type="scientific">Actinoallomurus oryzae</name>
    <dbReference type="NCBI Taxonomy" id="502180"/>
    <lineage>
        <taxon>Bacteria</taxon>
        <taxon>Bacillati</taxon>
        <taxon>Actinomycetota</taxon>
        <taxon>Actinomycetes</taxon>
        <taxon>Streptosporangiales</taxon>
        <taxon>Thermomonosporaceae</taxon>
        <taxon>Actinoallomurus</taxon>
    </lineage>
</organism>
<keyword evidence="4" id="KW-1185">Reference proteome</keyword>
<dbReference type="Gene3D" id="3.90.1300.10">
    <property type="entry name" value="Amidase signature (AS) domain"/>
    <property type="match status" value="1"/>
</dbReference>
<dbReference type="Pfam" id="PF01425">
    <property type="entry name" value="Amidase"/>
    <property type="match status" value="1"/>
</dbReference>
<dbReference type="PROSITE" id="PS00571">
    <property type="entry name" value="AMIDASES"/>
    <property type="match status" value="1"/>
</dbReference>
<gene>
    <name evidence="3" type="ORF">GCM10023191_000040</name>
</gene>